<dbReference type="InterPro" id="IPR009057">
    <property type="entry name" value="Homeodomain-like_sf"/>
</dbReference>
<feature type="DNA-binding region" description="H-T-H motif" evidence="4">
    <location>
        <begin position="28"/>
        <end position="47"/>
    </location>
</feature>
<comment type="caution">
    <text evidence="6">The sequence shown here is derived from an EMBL/GenBank/DDBJ whole genome shotgun (WGS) entry which is preliminary data.</text>
</comment>
<dbReference type="Gene3D" id="1.10.357.10">
    <property type="entry name" value="Tetracycline Repressor, domain 2"/>
    <property type="match status" value="1"/>
</dbReference>
<evidence type="ECO:0000313" key="7">
    <source>
        <dbReference type="Proteomes" id="UP000216311"/>
    </source>
</evidence>
<dbReference type="GO" id="GO:0003700">
    <property type="term" value="F:DNA-binding transcription factor activity"/>
    <property type="evidence" value="ECO:0007669"/>
    <property type="project" value="TreeGrafter"/>
</dbReference>
<evidence type="ECO:0000256" key="1">
    <source>
        <dbReference type="ARBA" id="ARBA00023015"/>
    </source>
</evidence>
<keyword evidence="7" id="KW-1185">Reference proteome</keyword>
<dbReference type="RefSeq" id="WP_094365340.1">
    <property type="nucleotide sequence ID" value="NZ_NMVQ01000046.1"/>
</dbReference>
<dbReference type="GO" id="GO:0000976">
    <property type="term" value="F:transcription cis-regulatory region binding"/>
    <property type="evidence" value="ECO:0007669"/>
    <property type="project" value="TreeGrafter"/>
</dbReference>
<dbReference type="InterPro" id="IPR050109">
    <property type="entry name" value="HTH-type_TetR-like_transc_reg"/>
</dbReference>
<protein>
    <submittedName>
        <fullName evidence="6">TetR family transcriptional regulator</fullName>
    </submittedName>
</protein>
<keyword evidence="2 4" id="KW-0238">DNA-binding</keyword>
<sequence length="198" mass="21632">MARPAKFSTDDLLDGAQRAVVEHGLGASIGQVAAEVGAPVGSIYHRFPSREHLFVTLWMRSIRAFHVGLLATAEIDDPREALLAQAVHIPRFCRDNPQVALCMTLYRHSVLRESAPESLRTEVGELNDAVWAMVARQTEAVFGRRDEHLALVVAIAVQQCPYGLVRPFIGAQIPVPPWLDDAVVAAAGAILDLELTRP</sequence>
<dbReference type="PROSITE" id="PS50977">
    <property type="entry name" value="HTH_TETR_2"/>
    <property type="match status" value="1"/>
</dbReference>
<evidence type="ECO:0000259" key="5">
    <source>
        <dbReference type="PROSITE" id="PS50977"/>
    </source>
</evidence>
<dbReference type="PANTHER" id="PTHR30055:SF234">
    <property type="entry name" value="HTH-TYPE TRANSCRIPTIONAL REGULATOR BETI"/>
    <property type="match status" value="1"/>
</dbReference>
<dbReference type="EMBL" id="NMVQ01000046">
    <property type="protein sequence ID" value="OYO17261.1"/>
    <property type="molecule type" value="Genomic_DNA"/>
</dbReference>
<dbReference type="OrthoDB" id="8701707at2"/>
<dbReference type="Pfam" id="PF00440">
    <property type="entry name" value="TetR_N"/>
    <property type="match status" value="1"/>
</dbReference>
<dbReference type="Proteomes" id="UP000216311">
    <property type="component" value="Unassembled WGS sequence"/>
</dbReference>
<dbReference type="PRINTS" id="PR00455">
    <property type="entry name" value="HTHTETR"/>
</dbReference>
<dbReference type="AlphaFoldDB" id="A0A255GNV2"/>
<proteinExistence type="predicted"/>
<evidence type="ECO:0000313" key="6">
    <source>
        <dbReference type="EMBL" id="OYO17261.1"/>
    </source>
</evidence>
<name>A0A255GNV2_9ACTN</name>
<dbReference type="SUPFAM" id="SSF46689">
    <property type="entry name" value="Homeodomain-like"/>
    <property type="match status" value="1"/>
</dbReference>
<evidence type="ECO:0000256" key="4">
    <source>
        <dbReference type="PROSITE-ProRule" id="PRU00335"/>
    </source>
</evidence>
<dbReference type="InterPro" id="IPR001647">
    <property type="entry name" value="HTH_TetR"/>
</dbReference>
<keyword evidence="1" id="KW-0805">Transcription regulation</keyword>
<gene>
    <name evidence="6" type="ORF">CGZ93_16995</name>
</gene>
<organism evidence="6 7">
    <name type="scientific">Enemella dayhoffiae</name>
    <dbReference type="NCBI Taxonomy" id="2016507"/>
    <lineage>
        <taxon>Bacteria</taxon>
        <taxon>Bacillati</taxon>
        <taxon>Actinomycetota</taxon>
        <taxon>Actinomycetes</taxon>
        <taxon>Propionibacteriales</taxon>
        <taxon>Propionibacteriaceae</taxon>
        <taxon>Enemella</taxon>
    </lineage>
</organism>
<reference evidence="6 7" key="1">
    <citation type="submission" date="2017-07" db="EMBL/GenBank/DDBJ databases">
        <title>Draft whole genome sequences of clinical Proprionibacteriaceae strains.</title>
        <authorList>
            <person name="Bernier A.-M."/>
            <person name="Bernard K."/>
            <person name="Domingo M.-C."/>
        </authorList>
    </citation>
    <scope>NUCLEOTIDE SEQUENCE [LARGE SCALE GENOMIC DNA]</scope>
    <source>
        <strain evidence="6 7">NML 130396</strain>
    </source>
</reference>
<feature type="domain" description="HTH tetR-type" evidence="5">
    <location>
        <begin position="6"/>
        <end position="65"/>
    </location>
</feature>
<keyword evidence="3" id="KW-0804">Transcription</keyword>
<evidence type="ECO:0000256" key="2">
    <source>
        <dbReference type="ARBA" id="ARBA00023125"/>
    </source>
</evidence>
<accession>A0A255GNV2</accession>
<dbReference type="PANTHER" id="PTHR30055">
    <property type="entry name" value="HTH-TYPE TRANSCRIPTIONAL REGULATOR RUTR"/>
    <property type="match status" value="1"/>
</dbReference>
<evidence type="ECO:0000256" key="3">
    <source>
        <dbReference type="ARBA" id="ARBA00023163"/>
    </source>
</evidence>